<dbReference type="EMBL" id="IACT01007245">
    <property type="protein sequence ID" value="LAC26364.1"/>
    <property type="molecule type" value="mRNA"/>
</dbReference>
<comment type="subcellular location">
    <subcellularLocation>
        <location evidence="1">Cytoplasm</location>
    </subcellularLocation>
</comment>
<organism evidence="6">
    <name type="scientific">Hirondellea gigas</name>
    <dbReference type="NCBI Taxonomy" id="1518452"/>
    <lineage>
        <taxon>Eukaryota</taxon>
        <taxon>Metazoa</taxon>
        <taxon>Ecdysozoa</taxon>
        <taxon>Arthropoda</taxon>
        <taxon>Crustacea</taxon>
        <taxon>Multicrustacea</taxon>
        <taxon>Malacostraca</taxon>
        <taxon>Eumalacostraca</taxon>
        <taxon>Peracarida</taxon>
        <taxon>Amphipoda</taxon>
        <taxon>Amphilochidea</taxon>
        <taxon>Lysianassida</taxon>
        <taxon>Lysianassidira</taxon>
        <taxon>Lysianassoidea</taxon>
        <taxon>Lysianassidae</taxon>
        <taxon>Hirondellea</taxon>
    </lineage>
</organism>
<evidence type="ECO:0000256" key="4">
    <source>
        <dbReference type="ARBA" id="ARBA00022664"/>
    </source>
</evidence>
<dbReference type="Pfam" id="PF06058">
    <property type="entry name" value="DCP1"/>
    <property type="match status" value="1"/>
</dbReference>
<proteinExistence type="evidence at transcript level"/>
<dbReference type="Gene3D" id="6.10.140.2030">
    <property type="match status" value="1"/>
</dbReference>
<dbReference type="GO" id="GO:0003729">
    <property type="term" value="F:mRNA binding"/>
    <property type="evidence" value="ECO:0007669"/>
    <property type="project" value="TreeGrafter"/>
</dbReference>
<dbReference type="InterPro" id="IPR010334">
    <property type="entry name" value="Dcp1"/>
</dbReference>
<keyword evidence="3" id="KW-0963">Cytoplasm</keyword>
<dbReference type="GO" id="GO:0031087">
    <property type="term" value="P:deadenylation-independent decapping of nuclear-transcribed mRNA"/>
    <property type="evidence" value="ECO:0007669"/>
    <property type="project" value="TreeGrafter"/>
</dbReference>
<dbReference type="SUPFAM" id="SSF50729">
    <property type="entry name" value="PH domain-like"/>
    <property type="match status" value="1"/>
</dbReference>
<feature type="compositionally biased region" description="Polar residues" evidence="5">
    <location>
        <begin position="212"/>
        <end position="229"/>
    </location>
</feature>
<sequence>MEEFCSQLRVTALHSTDPQATSIVAMGAKTALYNYDQAKETWSKTEVEGTLLIYTRSAKPKHMITIFNKNSKSNFVEPITSNCDVQLKTPYVLLRNDKTHILGIWFADEKDCVQIHDDINGFINIEKQNCAHVGEGQTSGSGITLNSGGLGSAAAATDDLMSMLSRAHGEYETKRSDNTDNFTATPNASIIKPQLPNINQPPCDIMKPSPLRASNSTASEDSFSTAVNPPQDNTVADFFAKVAVGCNPLPNSAVKAVPSPSNADNGNAIPTAGGSNITNNCNTNPMLQQLFQGAAAVGGQASVSNNNNNNGCISNPVNIPGSAGIQGNAANISKSGSLPPAPMSVQELEGKLRCLTAAREDVQPSIPFNDLLMGATNAARPTLITPHMFSSGVKPLIEDITSPTLLLNNNKQQNHAQDILLAMNHSQQQKTDCVSVPFHIMPQVPPGMSDTLLSPQSNNTTTTTVIHDLLMSNDNKSHNPSKNDLINLQQQFQQQQQQQISSIHQHITNNVQQHQTVEVQQRPILNQSQFVRALSHALTNDDFVKLLYQAYEEVLLKSPN</sequence>
<keyword evidence="4" id="KW-0507">mRNA processing</keyword>
<evidence type="ECO:0000256" key="2">
    <source>
        <dbReference type="ARBA" id="ARBA00008778"/>
    </source>
</evidence>
<evidence type="ECO:0000256" key="1">
    <source>
        <dbReference type="ARBA" id="ARBA00004496"/>
    </source>
</evidence>
<dbReference type="GO" id="GO:0000932">
    <property type="term" value="C:P-body"/>
    <property type="evidence" value="ECO:0007669"/>
    <property type="project" value="TreeGrafter"/>
</dbReference>
<evidence type="ECO:0000313" key="6">
    <source>
        <dbReference type="EMBL" id="LAC26364.1"/>
    </source>
</evidence>
<protein>
    <submittedName>
        <fullName evidence="6">mRNA-decapping enzyme 1B-like</fullName>
    </submittedName>
</protein>
<dbReference type="PANTHER" id="PTHR16290">
    <property type="entry name" value="TRANSCRIPTION FACTOR SMIF DECAPPING ENZYME DCP1"/>
    <property type="match status" value="1"/>
</dbReference>
<feature type="region of interest" description="Disordered" evidence="5">
    <location>
        <begin position="210"/>
        <end position="229"/>
    </location>
</feature>
<dbReference type="Gene3D" id="2.30.29.30">
    <property type="entry name" value="Pleckstrin-homology domain (PH domain)/Phosphotyrosine-binding domain (PTB)"/>
    <property type="match status" value="1"/>
</dbReference>
<dbReference type="GO" id="GO:0000290">
    <property type="term" value="P:deadenylation-dependent decapping of nuclear-transcribed mRNA"/>
    <property type="evidence" value="ECO:0007669"/>
    <property type="project" value="InterPro"/>
</dbReference>
<comment type="similarity">
    <text evidence="2">Belongs to the DCP1 family.</text>
</comment>
<dbReference type="PANTHER" id="PTHR16290:SF0">
    <property type="entry name" value="DECAPPING PROTEIN 1, ISOFORM A"/>
    <property type="match status" value="1"/>
</dbReference>
<dbReference type="GO" id="GO:0008047">
    <property type="term" value="F:enzyme activator activity"/>
    <property type="evidence" value="ECO:0007669"/>
    <property type="project" value="InterPro"/>
</dbReference>
<evidence type="ECO:0000256" key="3">
    <source>
        <dbReference type="ARBA" id="ARBA00022490"/>
    </source>
</evidence>
<accession>A0A6A7G7H9</accession>
<dbReference type="CDD" id="cd09804">
    <property type="entry name" value="Dcp1"/>
    <property type="match status" value="1"/>
</dbReference>
<reference evidence="6" key="1">
    <citation type="submission" date="2017-11" db="EMBL/GenBank/DDBJ databases">
        <title>The sensing device of the deep-sea amphipod.</title>
        <authorList>
            <person name="Kobayashi H."/>
            <person name="Nagahama T."/>
            <person name="Arai W."/>
            <person name="Sasagawa Y."/>
            <person name="Umeda M."/>
            <person name="Hayashi T."/>
            <person name="Nikaido I."/>
            <person name="Watanabe H."/>
            <person name="Oguri K."/>
            <person name="Kitazato H."/>
            <person name="Fujioka K."/>
            <person name="Kido Y."/>
            <person name="Takami H."/>
        </authorList>
    </citation>
    <scope>NUCLEOTIDE SEQUENCE</scope>
    <source>
        <tissue evidence="6">Whole body</tissue>
    </source>
</reference>
<name>A0A6A7G7H9_9CRUS</name>
<dbReference type="GO" id="GO:0006397">
    <property type="term" value="P:mRNA processing"/>
    <property type="evidence" value="ECO:0007669"/>
    <property type="project" value="UniProtKB-KW"/>
</dbReference>
<dbReference type="AlphaFoldDB" id="A0A6A7G7H9"/>
<evidence type="ECO:0000256" key="5">
    <source>
        <dbReference type="SAM" id="MobiDB-lite"/>
    </source>
</evidence>
<dbReference type="InterPro" id="IPR011993">
    <property type="entry name" value="PH-like_dom_sf"/>
</dbReference>